<proteinExistence type="predicted"/>
<organism evidence="2 3">
    <name type="scientific">Portunus trituberculatus</name>
    <name type="common">Swimming crab</name>
    <name type="synonym">Neptunus trituberculatus</name>
    <dbReference type="NCBI Taxonomy" id="210409"/>
    <lineage>
        <taxon>Eukaryota</taxon>
        <taxon>Metazoa</taxon>
        <taxon>Ecdysozoa</taxon>
        <taxon>Arthropoda</taxon>
        <taxon>Crustacea</taxon>
        <taxon>Multicrustacea</taxon>
        <taxon>Malacostraca</taxon>
        <taxon>Eumalacostraca</taxon>
        <taxon>Eucarida</taxon>
        <taxon>Decapoda</taxon>
        <taxon>Pleocyemata</taxon>
        <taxon>Brachyura</taxon>
        <taxon>Eubrachyura</taxon>
        <taxon>Portunoidea</taxon>
        <taxon>Portunidae</taxon>
        <taxon>Portuninae</taxon>
        <taxon>Portunus</taxon>
    </lineage>
</organism>
<feature type="region of interest" description="Disordered" evidence="1">
    <location>
        <begin position="1"/>
        <end position="39"/>
    </location>
</feature>
<sequence length="133" mass="13887">MVASGRLVSSASKSVSGPATSVTSMGLSDPPASSPPSQVMNLSLNSPILLLRSTWATQKGTSFYAQSETPGSTFVIQCAHEDISEEDLHLVQGSGSLDLFCEETCDAPLTPLVLSLCHGIEVQHPPQDMASAL</sequence>
<feature type="compositionally biased region" description="Polar residues" evidence="1">
    <location>
        <begin position="7"/>
        <end position="26"/>
    </location>
</feature>
<dbReference type="AlphaFoldDB" id="A0A5B7GDY9"/>
<dbReference type="Proteomes" id="UP000324222">
    <property type="component" value="Unassembled WGS sequence"/>
</dbReference>
<protein>
    <submittedName>
        <fullName evidence="2">Uncharacterized protein</fullName>
    </submittedName>
</protein>
<keyword evidence="3" id="KW-1185">Reference proteome</keyword>
<dbReference type="EMBL" id="VSRR010012578">
    <property type="protein sequence ID" value="MPC54714.1"/>
    <property type="molecule type" value="Genomic_DNA"/>
</dbReference>
<evidence type="ECO:0000256" key="1">
    <source>
        <dbReference type="SAM" id="MobiDB-lite"/>
    </source>
</evidence>
<accession>A0A5B7GDY9</accession>
<reference evidence="2 3" key="1">
    <citation type="submission" date="2019-05" db="EMBL/GenBank/DDBJ databases">
        <title>Another draft genome of Portunus trituberculatus and its Hox gene families provides insights of decapod evolution.</title>
        <authorList>
            <person name="Jeong J.-H."/>
            <person name="Song I."/>
            <person name="Kim S."/>
            <person name="Choi T."/>
            <person name="Kim D."/>
            <person name="Ryu S."/>
            <person name="Kim W."/>
        </authorList>
    </citation>
    <scope>NUCLEOTIDE SEQUENCE [LARGE SCALE GENOMIC DNA]</scope>
    <source>
        <tissue evidence="2">Muscle</tissue>
    </source>
</reference>
<name>A0A5B7GDY9_PORTR</name>
<gene>
    <name evidence="2" type="ORF">E2C01_048640</name>
</gene>
<evidence type="ECO:0000313" key="3">
    <source>
        <dbReference type="Proteomes" id="UP000324222"/>
    </source>
</evidence>
<comment type="caution">
    <text evidence="2">The sequence shown here is derived from an EMBL/GenBank/DDBJ whole genome shotgun (WGS) entry which is preliminary data.</text>
</comment>
<evidence type="ECO:0000313" key="2">
    <source>
        <dbReference type="EMBL" id="MPC54714.1"/>
    </source>
</evidence>